<evidence type="ECO:0000259" key="1">
    <source>
        <dbReference type="Pfam" id="PF12204"/>
    </source>
</evidence>
<dbReference type="Proteomes" id="UP000658720">
    <property type="component" value="Unassembled WGS sequence"/>
</dbReference>
<comment type="caution">
    <text evidence="3">The sequence shown here is derived from an EMBL/GenBank/DDBJ whole genome shotgun (WGS) entry which is preliminary data.</text>
</comment>
<protein>
    <submittedName>
        <fullName evidence="3">DUF3598 family protein</fullName>
    </submittedName>
</protein>
<dbReference type="PANTHER" id="PTHR33404:SF1">
    <property type="entry name" value="SLL0497 PROTEIN"/>
    <property type="match status" value="1"/>
</dbReference>
<evidence type="ECO:0000259" key="2">
    <source>
        <dbReference type="Pfam" id="PF21053"/>
    </source>
</evidence>
<feature type="domain" description="DUF3598" evidence="1">
    <location>
        <begin position="4"/>
        <end position="137"/>
    </location>
</feature>
<dbReference type="SUPFAM" id="SSF50814">
    <property type="entry name" value="Lipocalins"/>
    <property type="match status" value="2"/>
</dbReference>
<dbReference type="InterPro" id="IPR022017">
    <property type="entry name" value="BFA1-like_DUF3598"/>
</dbReference>
<dbReference type="Pfam" id="PF12204">
    <property type="entry name" value="DUF3598_N"/>
    <property type="match status" value="1"/>
</dbReference>
<dbReference type="EMBL" id="JADEVV010000018">
    <property type="protein sequence ID" value="MBE9253771.1"/>
    <property type="molecule type" value="Genomic_DNA"/>
</dbReference>
<evidence type="ECO:0000313" key="4">
    <source>
        <dbReference type="Proteomes" id="UP000658720"/>
    </source>
</evidence>
<proteinExistence type="predicted"/>
<evidence type="ECO:0000313" key="3">
    <source>
        <dbReference type="EMBL" id="MBE9253771.1"/>
    </source>
</evidence>
<dbReference type="Gene3D" id="2.40.128.20">
    <property type="match status" value="2"/>
</dbReference>
<dbReference type="InterPro" id="IPR048378">
    <property type="entry name" value="BFA1-like_C"/>
</dbReference>
<sequence length="275" mass="31673">MTMANWENFLKNLGEWQGSFTRMSPQGEVLSQTPSILTLEGLEDNKLVKFRLRRYDNPDYQDPPTQDYSQDYRSLGRQIIFFGTGAFSKGPWQLAPFSEFGAEFGFVDGDRRMRFVQLYDKELSLASLTFIREFRRGSNAQERPTLTVEQLLGTWHCQVYTGYPDWREPEVSGMEIILEQTGDMVEQRITVEGKTSVTQGKVIGNQINFLGSHPSNVLLLPDGASSCTPDRLQLGQPFFGEVGWLVRPNKRQRLIRYYDNRGAWTHSAFVVEYRQ</sequence>
<reference evidence="3 4" key="1">
    <citation type="submission" date="2020-10" db="EMBL/GenBank/DDBJ databases">
        <authorList>
            <person name="Castelo-Branco R."/>
            <person name="Eusebio N."/>
            <person name="Adriana R."/>
            <person name="Vieira A."/>
            <person name="Brugerolle De Fraissinette N."/>
            <person name="Rezende De Castro R."/>
            <person name="Schneider M.P."/>
            <person name="Vasconcelos V."/>
            <person name="Leao P.N."/>
        </authorList>
    </citation>
    <scope>NUCLEOTIDE SEQUENCE [LARGE SCALE GENOMIC DNA]</scope>
    <source>
        <strain evidence="3 4">LEGE 00031</strain>
    </source>
</reference>
<feature type="domain" description="Biogenesis factor required for ATP synthase 1-like C-terminal" evidence="2">
    <location>
        <begin position="142"/>
        <end position="274"/>
    </location>
</feature>
<gene>
    <name evidence="3" type="ORF">IQ217_07865</name>
</gene>
<organism evidence="3 4">
    <name type="scientific">Synechocystis salina LEGE 00031</name>
    <dbReference type="NCBI Taxonomy" id="1828736"/>
    <lineage>
        <taxon>Bacteria</taxon>
        <taxon>Bacillati</taxon>
        <taxon>Cyanobacteriota</taxon>
        <taxon>Cyanophyceae</taxon>
        <taxon>Synechococcales</taxon>
        <taxon>Merismopediaceae</taxon>
        <taxon>Synechocystis</taxon>
    </lineage>
</organism>
<name>A0ABR9VQZ9_9SYNC</name>
<accession>A0ABR9VQZ9</accession>
<dbReference type="PANTHER" id="PTHR33404">
    <property type="entry name" value="CELL DIVISION TOPOLOGICAL SPECIFICITY FACTOR HOMOLOG, CHLOROPLASTIC"/>
    <property type="match status" value="1"/>
</dbReference>
<dbReference type="Pfam" id="PF21053">
    <property type="entry name" value="BFA1_C"/>
    <property type="match status" value="1"/>
</dbReference>
<dbReference type="InterPro" id="IPR012674">
    <property type="entry name" value="Calycin"/>
</dbReference>
<keyword evidence="4" id="KW-1185">Reference proteome</keyword>